<dbReference type="SUPFAM" id="SSF51735">
    <property type="entry name" value="NAD(P)-binding Rossmann-fold domains"/>
    <property type="match status" value="1"/>
</dbReference>
<evidence type="ECO:0000256" key="1">
    <source>
        <dbReference type="ARBA" id="ARBA00022857"/>
    </source>
</evidence>
<dbReference type="GO" id="GO:0008270">
    <property type="term" value="F:zinc ion binding"/>
    <property type="evidence" value="ECO:0007669"/>
    <property type="project" value="InterPro"/>
</dbReference>
<dbReference type="EMBL" id="CDQK01000002">
    <property type="protein sequence ID" value="CEP21999.1"/>
    <property type="molecule type" value="Genomic_DNA"/>
</dbReference>
<evidence type="ECO:0000259" key="5">
    <source>
        <dbReference type="SMART" id="SM00829"/>
    </source>
</evidence>
<keyword evidence="2" id="KW-0560">Oxidoreductase</keyword>
<dbReference type="InterPro" id="IPR013154">
    <property type="entry name" value="ADH-like_N"/>
</dbReference>
<proteinExistence type="predicted"/>
<dbReference type="PANTHER" id="PTHR48106">
    <property type="entry name" value="QUINONE OXIDOREDUCTASE PIG3-RELATED"/>
    <property type="match status" value="1"/>
</dbReference>
<dbReference type="SUPFAM" id="SSF50129">
    <property type="entry name" value="GroES-like"/>
    <property type="match status" value="1"/>
</dbReference>
<dbReference type="InterPro" id="IPR036291">
    <property type="entry name" value="NAD(P)-bd_dom_sf"/>
</dbReference>
<evidence type="ECO:0000256" key="3">
    <source>
        <dbReference type="ARBA" id="ARBA00043088"/>
    </source>
</evidence>
<evidence type="ECO:0000256" key="4">
    <source>
        <dbReference type="ARBA" id="ARBA00070796"/>
    </source>
</evidence>
<dbReference type="SMART" id="SM00829">
    <property type="entry name" value="PKS_ER"/>
    <property type="match status" value="1"/>
</dbReference>
<evidence type="ECO:0000256" key="2">
    <source>
        <dbReference type="ARBA" id="ARBA00023002"/>
    </source>
</evidence>
<dbReference type="InterPro" id="IPR020843">
    <property type="entry name" value="ER"/>
</dbReference>
<dbReference type="Gene3D" id="3.40.50.720">
    <property type="entry name" value="NAD(P)-binding Rossmann-like Domain"/>
    <property type="match status" value="1"/>
</dbReference>
<dbReference type="AlphaFoldDB" id="A0A0H5CBR2"/>
<dbReference type="GO" id="GO:0035925">
    <property type="term" value="F:mRNA 3'-UTR AU-rich region binding"/>
    <property type="evidence" value="ECO:0007669"/>
    <property type="project" value="TreeGrafter"/>
</dbReference>
<dbReference type="Pfam" id="PF00107">
    <property type="entry name" value="ADH_zinc_N"/>
    <property type="match status" value="1"/>
</dbReference>
<organism evidence="6 7">
    <name type="scientific">Cyberlindnera jadinii (strain ATCC 18201 / CBS 1600 / BCRC 20928 / JCM 3617 / NBRC 0987 / NRRL Y-1542)</name>
    <name type="common">Torula yeast</name>
    <name type="synonym">Candida utilis</name>
    <dbReference type="NCBI Taxonomy" id="983966"/>
    <lineage>
        <taxon>Eukaryota</taxon>
        <taxon>Fungi</taxon>
        <taxon>Dikarya</taxon>
        <taxon>Ascomycota</taxon>
        <taxon>Saccharomycotina</taxon>
        <taxon>Saccharomycetes</taxon>
        <taxon>Phaffomycetales</taxon>
        <taxon>Phaffomycetaceae</taxon>
        <taxon>Cyberlindnera</taxon>
    </lineage>
</organism>
<dbReference type="InterPro" id="IPR002364">
    <property type="entry name" value="Quin_OxRdtase/zeta-crystal_CS"/>
</dbReference>
<dbReference type="Proteomes" id="UP000038830">
    <property type="component" value="Unassembled WGS sequence"/>
</dbReference>
<feature type="domain" description="Enoyl reductase (ER)" evidence="5">
    <location>
        <begin position="22"/>
        <end position="334"/>
    </location>
</feature>
<dbReference type="CDD" id="cd05286">
    <property type="entry name" value="QOR2"/>
    <property type="match status" value="1"/>
</dbReference>
<dbReference type="InterPro" id="IPR047618">
    <property type="entry name" value="QOR-like"/>
</dbReference>
<dbReference type="GO" id="GO:0070402">
    <property type="term" value="F:NADPH binding"/>
    <property type="evidence" value="ECO:0007669"/>
    <property type="project" value="TreeGrafter"/>
</dbReference>
<name>A0A0H5CBR2_CYBJN</name>
<evidence type="ECO:0000313" key="7">
    <source>
        <dbReference type="Proteomes" id="UP000038830"/>
    </source>
</evidence>
<evidence type="ECO:0000313" key="6">
    <source>
        <dbReference type="EMBL" id="CEP21999.1"/>
    </source>
</evidence>
<dbReference type="GO" id="GO:0005829">
    <property type="term" value="C:cytosol"/>
    <property type="evidence" value="ECO:0007669"/>
    <property type="project" value="TreeGrafter"/>
</dbReference>
<gene>
    <name evidence="6" type="primary">ZTA1</name>
    <name evidence="6" type="ORF">BN1211_2243</name>
</gene>
<reference evidence="7" key="1">
    <citation type="journal article" date="2015" name="J. Biotechnol.">
        <title>The structure of the Cyberlindnera jadinii genome and its relation to Candida utilis analyzed by the occurrence of single nucleotide polymorphisms.</title>
        <authorList>
            <person name="Rupp O."/>
            <person name="Brinkrolf K."/>
            <person name="Buerth C."/>
            <person name="Kunigo M."/>
            <person name="Schneider J."/>
            <person name="Jaenicke S."/>
            <person name="Goesmann A."/>
            <person name="Puehler A."/>
            <person name="Jaeger K.-E."/>
            <person name="Ernst J.F."/>
        </authorList>
    </citation>
    <scope>NUCLEOTIDE SEQUENCE [LARGE SCALE GENOMIC DNA]</scope>
    <source>
        <strain evidence="7">ATCC 18201 / CBS 1600 / BCRC 20928 / JCM 3617 / NBRC 0987 / NRRL Y-1542</strain>
    </source>
</reference>
<dbReference type="InterPro" id="IPR011032">
    <property type="entry name" value="GroES-like_sf"/>
</dbReference>
<dbReference type="PANTHER" id="PTHR48106:SF13">
    <property type="entry name" value="QUINONE OXIDOREDUCTASE-RELATED"/>
    <property type="match status" value="1"/>
</dbReference>
<dbReference type="PROSITE" id="PS01162">
    <property type="entry name" value="QOR_ZETA_CRYSTAL"/>
    <property type="match status" value="1"/>
</dbReference>
<dbReference type="GO" id="GO:0003960">
    <property type="term" value="F:quinone reductase (NADPH) activity"/>
    <property type="evidence" value="ECO:0007669"/>
    <property type="project" value="InterPro"/>
</dbReference>
<accession>A0A0H5CBR2</accession>
<dbReference type="Gene3D" id="3.90.180.10">
    <property type="entry name" value="Medium-chain alcohol dehydrogenases, catalytic domain"/>
    <property type="match status" value="1"/>
</dbReference>
<sequence length="338" mass="37024">MSTKSFSIPATQKAIRIHETGESLDVLKYEDTPVPQISDDEVLIKNKYAGVNFIEKYFRIGLYPSQKPYTLGREASGVVVQVGKNVQDYKVGDYVAYGSAGTFAQFTKFNPKSKIYKLPEDTTDEKLQLYGALFIQGFTALTFIEEAYKVQKGDYILVHAAAGGVGLLLTQLIKLRGAHVIATASTDEKLQLAKEAGAEYLINSSTDDTVAKVKEFTDGKGVQASFDGVGKDTFQISLDSLARKGTLVSFGNASGAVPPFSISTLTSKNLKVLRPTVFNYLVTPEEWDYYSASLKELVESGKLKVDISKVYSLEDYKQAAADLEGRKTTGKLLLKIPE</sequence>
<dbReference type="Pfam" id="PF08240">
    <property type="entry name" value="ADH_N"/>
    <property type="match status" value="1"/>
</dbReference>
<dbReference type="FunFam" id="3.40.50.720:FF:000053">
    <property type="entry name" value="Quinone oxidoreductase 1"/>
    <property type="match status" value="1"/>
</dbReference>
<protein>
    <recommendedName>
        <fullName evidence="4">Probable quinone oxidoreductase</fullName>
    </recommendedName>
    <alternativeName>
        <fullName evidence="3">NADPH:quinone reductase</fullName>
    </alternativeName>
</protein>
<dbReference type="InterPro" id="IPR013149">
    <property type="entry name" value="ADH-like_C"/>
</dbReference>
<keyword evidence="1" id="KW-0521">NADP</keyword>